<name>A0AAN7Z5L2_9PEZI</name>
<dbReference type="AlphaFoldDB" id="A0AAN7Z5L2"/>
<comment type="caution">
    <text evidence="1">The sequence shown here is derived from an EMBL/GenBank/DDBJ whole genome shotgun (WGS) entry which is preliminary data.</text>
</comment>
<proteinExistence type="predicted"/>
<accession>A0AAN7Z5L2</accession>
<sequence>MEGGNPSLNPWVNFYLLTSNGALGILQKTGEKGLHICIGLEAAMEQSGRFLALRLRLVLMCALTPAVAREVAPFLSSAYNDREGLQRHGTQKLLAGSLNGSCADLTCLWIYTIITHEASQLCVVRTHDIDQWQHIRAI</sequence>
<evidence type="ECO:0000313" key="2">
    <source>
        <dbReference type="Proteomes" id="UP001305414"/>
    </source>
</evidence>
<dbReference type="Proteomes" id="UP001305414">
    <property type="component" value="Unassembled WGS sequence"/>
</dbReference>
<keyword evidence="2" id="KW-1185">Reference proteome</keyword>
<evidence type="ECO:0000313" key="1">
    <source>
        <dbReference type="EMBL" id="KAK5624771.1"/>
    </source>
</evidence>
<dbReference type="EMBL" id="JAWHQM010000001">
    <property type="protein sequence ID" value="KAK5624771.1"/>
    <property type="molecule type" value="Genomic_DNA"/>
</dbReference>
<organism evidence="1 2">
    <name type="scientific">Xylaria bambusicola</name>
    <dbReference type="NCBI Taxonomy" id="326684"/>
    <lineage>
        <taxon>Eukaryota</taxon>
        <taxon>Fungi</taxon>
        <taxon>Dikarya</taxon>
        <taxon>Ascomycota</taxon>
        <taxon>Pezizomycotina</taxon>
        <taxon>Sordariomycetes</taxon>
        <taxon>Xylariomycetidae</taxon>
        <taxon>Xylariales</taxon>
        <taxon>Xylariaceae</taxon>
        <taxon>Xylaria</taxon>
    </lineage>
</organism>
<protein>
    <submittedName>
        <fullName evidence="1">Uncharacterized protein</fullName>
    </submittedName>
</protein>
<gene>
    <name evidence="1" type="ORF">RRF57_000487</name>
</gene>
<reference evidence="1 2" key="1">
    <citation type="submission" date="2023-10" db="EMBL/GenBank/DDBJ databases">
        <title>Draft genome sequence of Xylaria bambusicola isolate GMP-LS, the root and basal stem rot pathogen of sugarcane in Indonesia.</title>
        <authorList>
            <person name="Selvaraj P."/>
            <person name="Muralishankar V."/>
            <person name="Muruganantham S."/>
            <person name="Sp S."/>
            <person name="Haryani S."/>
            <person name="Lau K.J.X."/>
            <person name="Naqvi N.I."/>
        </authorList>
    </citation>
    <scope>NUCLEOTIDE SEQUENCE [LARGE SCALE GENOMIC DNA]</scope>
    <source>
        <strain evidence="1">GMP-LS</strain>
    </source>
</reference>